<dbReference type="PANTHER" id="PTHR43601:SF5">
    <property type="entry name" value="EG:132E8.3 PROTEIN"/>
    <property type="match status" value="1"/>
</dbReference>
<comment type="similarity">
    <text evidence="1">Belongs to the thioredoxin family.</text>
</comment>
<reference evidence="3 4" key="2">
    <citation type="submission" date="2019-01" db="EMBL/GenBank/DDBJ databases">
        <title>The decoding of complex shrimp genome reveals the adaptation for benthos swimmer, frequently molting mechanism and breeding impact on genome.</title>
        <authorList>
            <person name="Sun Y."/>
            <person name="Gao Y."/>
            <person name="Yu Y."/>
        </authorList>
    </citation>
    <scope>NUCLEOTIDE SEQUENCE [LARGE SCALE GENOMIC DNA]</scope>
    <source>
        <tissue evidence="3">Muscle</tissue>
    </source>
</reference>
<dbReference type="AlphaFoldDB" id="A0A3R7QAL4"/>
<protein>
    <submittedName>
        <fullName evidence="3">Putative thioredoxin, mitochondrial</fullName>
    </submittedName>
</protein>
<dbReference type="CDD" id="cd02947">
    <property type="entry name" value="TRX_family"/>
    <property type="match status" value="1"/>
</dbReference>
<feature type="domain" description="Thioredoxin" evidence="2">
    <location>
        <begin position="16"/>
        <end position="154"/>
    </location>
</feature>
<dbReference type="OrthoDB" id="19690at2759"/>
<dbReference type="PROSITE" id="PS00194">
    <property type="entry name" value="THIOREDOXIN_1"/>
    <property type="match status" value="1"/>
</dbReference>
<evidence type="ECO:0000313" key="4">
    <source>
        <dbReference type="Proteomes" id="UP000283509"/>
    </source>
</evidence>
<evidence type="ECO:0000313" key="3">
    <source>
        <dbReference type="EMBL" id="ROT61838.1"/>
    </source>
</evidence>
<dbReference type="STRING" id="6689.A0A3R7QAL4"/>
<accession>A0A3R7QAL4</accession>
<dbReference type="InterPro" id="IPR017937">
    <property type="entry name" value="Thioredoxin_CS"/>
</dbReference>
<evidence type="ECO:0000256" key="1">
    <source>
        <dbReference type="ARBA" id="ARBA00008987"/>
    </source>
</evidence>
<dbReference type="EMBL" id="QCYY01003972">
    <property type="protein sequence ID" value="ROT61838.1"/>
    <property type="molecule type" value="Genomic_DNA"/>
</dbReference>
<keyword evidence="4" id="KW-1185">Reference proteome</keyword>
<sequence>MAVLPKLFKFKPVMQTLLQGRASNRSLFRLGIATNKIREFHTNEQLCDIYEITDEQDFKKKVMRNSIPVIVNFHADWCEPCHSLKPLLEKIANENEGRLHLAEVLVDDHVDLLHAFEVEAIPAVLGIHRGIVTEKFVGLVSHKQVMEFVEKLLERTAK</sequence>
<organism evidence="3 4">
    <name type="scientific">Penaeus vannamei</name>
    <name type="common">Whiteleg shrimp</name>
    <name type="synonym">Litopenaeus vannamei</name>
    <dbReference type="NCBI Taxonomy" id="6689"/>
    <lineage>
        <taxon>Eukaryota</taxon>
        <taxon>Metazoa</taxon>
        <taxon>Ecdysozoa</taxon>
        <taxon>Arthropoda</taxon>
        <taxon>Crustacea</taxon>
        <taxon>Multicrustacea</taxon>
        <taxon>Malacostraca</taxon>
        <taxon>Eumalacostraca</taxon>
        <taxon>Eucarida</taxon>
        <taxon>Decapoda</taxon>
        <taxon>Dendrobranchiata</taxon>
        <taxon>Penaeoidea</taxon>
        <taxon>Penaeidae</taxon>
        <taxon>Penaeus</taxon>
    </lineage>
</organism>
<name>A0A3R7QAL4_PENVA</name>
<gene>
    <name evidence="3" type="ORF">C7M84_020345</name>
</gene>
<dbReference type="GO" id="GO:0045454">
    <property type="term" value="P:cell redox homeostasis"/>
    <property type="evidence" value="ECO:0007669"/>
    <property type="project" value="TreeGrafter"/>
</dbReference>
<reference evidence="3 4" key="1">
    <citation type="submission" date="2018-04" db="EMBL/GenBank/DDBJ databases">
        <authorList>
            <person name="Zhang X."/>
            <person name="Yuan J."/>
            <person name="Li F."/>
            <person name="Xiang J."/>
        </authorList>
    </citation>
    <scope>NUCLEOTIDE SEQUENCE [LARGE SCALE GENOMIC DNA]</scope>
    <source>
        <tissue evidence="3">Muscle</tissue>
    </source>
</reference>
<dbReference type="InterPro" id="IPR036249">
    <property type="entry name" value="Thioredoxin-like_sf"/>
</dbReference>
<dbReference type="Gene3D" id="3.40.30.10">
    <property type="entry name" value="Glutaredoxin"/>
    <property type="match status" value="1"/>
</dbReference>
<dbReference type="GO" id="GO:0005739">
    <property type="term" value="C:mitochondrion"/>
    <property type="evidence" value="ECO:0007669"/>
    <property type="project" value="TreeGrafter"/>
</dbReference>
<proteinExistence type="inferred from homology"/>
<dbReference type="InterPro" id="IPR013766">
    <property type="entry name" value="Thioredoxin_domain"/>
</dbReference>
<dbReference type="Proteomes" id="UP000283509">
    <property type="component" value="Unassembled WGS sequence"/>
</dbReference>
<comment type="caution">
    <text evidence="3">The sequence shown here is derived from an EMBL/GenBank/DDBJ whole genome shotgun (WGS) entry which is preliminary data.</text>
</comment>
<evidence type="ECO:0000259" key="2">
    <source>
        <dbReference type="PROSITE" id="PS51352"/>
    </source>
</evidence>
<dbReference type="Pfam" id="PF00085">
    <property type="entry name" value="Thioredoxin"/>
    <property type="match status" value="1"/>
</dbReference>
<dbReference type="SUPFAM" id="SSF52833">
    <property type="entry name" value="Thioredoxin-like"/>
    <property type="match status" value="1"/>
</dbReference>
<dbReference type="PANTHER" id="PTHR43601">
    <property type="entry name" value="THIOREDOXIN, MITOCHONDRIAL"/>
    <property type="match status" value="1"/>
</dbReference>
<dbReference type="PROSITE" id="PS51352">
    <property type="entry name" value="THIOREDOXIN_2"/>
    <property type="match status" value="1"/>
</dbReference>